<keyword evidence="7 9" id="KW-0173">Coenzyme A biosynthesis</keyword>
<dbReference type="EMBL" id="CP020928">
    <property type="protein sequence ID" value="AWF95749.1"/>
    <property type="molecule type" value="Genomic_DNA"/>
</dbReference>
<dbReference type="EMBL" id="VNHC01000002">
    <property type="protein sequence ID" value="TVV27521.1"/>
    <property type="molecule type" value="Genomic_DNA"/>
</dbReference>
<dbReference type="UniPathway" id="UPA00241">
    <property type="reaction ID" value="UER00355"/>
</dbReference>
<proteinExistence type="inferred from homology"/>
<comment type="function">
    <text evidence="9">Reversibly transfers an adenylyl group from ATP to 4'-phosphopantetheine, yielding dephospho-CoA (dPCoA) and pyrophosphate.</text>
</comment>
<protein>
    <recommendedName>
        <fullName evidence="9">Phosphopantetheine adenylyltransferase</fullName>
        <ecNumber evidence="9">2.7.7.3</ecNumber>
    </recommendedName>
    <alternativeName>
        <fullName evidence="9">Dephospho-CoA pyrophosphorylase</fullName>
    </alternativeName>
    <alternativeName>
        <fullName evidence="9">Pantetheine-phosphate adenylyltransferase</fullName>
        <shortName evidence="9">PPAT</shortName>
    </alternativeName>
</protein>
<reference evidence="14 18" key="4">
    <citation type="submission" date="2019-07" db="EMBL/GenBank/DDBJ databases">
        <title>Genome sequence of Weissella cibaria GK1.</title>
        <authorList>
            <person name="Choi H.-J."/>
        </authorList>
    </citation>
    <scope>NUCLEOTIDE SEQUENCE [LARGE SCALE GENOMIC DNA]</scope>
    <source>
        <strain evidence="14 18">GK1</strain>
    </source>
</reference>
<dbReference type="EMBL" id="JWHT01000014">
    <property type="protein sequence ID" value="KIU25163.1"/>
    <property type="molecule type" value="Genomic_DNA"/>
</dbReference>
<gene>
    <name evidence="9 12" type="primary">coaD</name>
    <name evidence="12" type="ORF">ab3b_00681</name>
    <name evidence="11" type="ORF">B6254_1345</name>
    <name evidence="13" type="ORF">B9D04_03880</name>
    <name evidence="14" type="ORF">FO435_06305</name>
</gene>
<dbReference type="InterPro" id="IPR001980">
    <property type="entry name" value="PPAT"/>
</dbReference>
<dbReference type="InterPro" id="IPR014729">
    <property type="entry name" value="Rossmann-like_a/b/a_fold"/>
</dbReference>
<name>A0A0D1JVB3_9LACO</name>
<dbReference type="Pfam" id="PF01467">
    <property type="entry name" value="CTP_transf_like"/>
    <property type="match status" value="1"/>
</dbReference>
<sequence>MRRVLFPGSFDPFTNGHLDVVRRASKLFDEVVIGVGTNKMKKYLFSPEEKIRLIEASTADLPNVSVREMTGLTVDYMKEIAADTLVRGLRNETDYLYERDIAEMNHYLGTVETVFLMARPEHQNISSSILKEVVSFGADVHDLVPAPVAAALIEKVQGK</sequence>
<feature type="binding site" evidence="9">
    <location>
        <begin position="9"/>
        <end position="10"/>
    </location>
    <ligand>
        <name>ATP</name>
        <dbReference type="ChEBI" id="CHEBI:30616"/>
    </ligand>
</feature>
<evidence type="ECO:0000256" key="9">
    <source>
        <dbReference type="HAMAP-Rule" id="MF_00151"/>
    </source>
</evidence>
<dbReference type="NCBIfam" id="TIGR01510">
    <property type="entry name" value="coaD_prev_kdtB"/>
    <property type="match status" value="1"/>
</dbReference>
<dbReference type="SUPFAM" id="SSF52374">
    <property type="entry name" value="Nucleotidylyl transferase"/>
    <property type="match status" value="1"/>
</dbReference>
<evidence type="ECO:0000313" key="16">
    <source>
        <dbReference type="Proteomes" id="UP000193588"/>
    </source>
</evidence>
<reference evidence="12 15" key="1">
    <citation type="journal article" date="2015" name="Microbiology (Mosc.)">
        <title>Genomics of the Weissella cibaria species with an examination of its metabolic traits.</title>
        <authorList>
            <person name="Lynch K.M."/>
            <person name="Lucid A."/>
            <person name="Arendt E.K."/>
            <person name="Sleator R.D."/>
            <person name="Lucey B."/>
            <person name="Coffey A."/>
        </authorList>
    </citation>
    <scope>NUCLEOTIDE SEQUENCE [LARGE SCALE GENOMIC DNA]</scope>
    <source>
        <strain evidence="12 15">AB3b</strain>
    </source>
</reference>
<dbReference type="Proteomes" id="UP000193588">
    <property type="component" value="Unassembled WGS sequence"/>
</dbReference>
<dbReference type="GO" id="GO:0005737">
    <property type="term" value="C:cytoplasm"/>
    <property type="evidence" value="ECO:0007669"/>
    <property type="project" value="UniProtKB-SubCell"/>
</dbReference>
<feature type="binding site" evidence="9">
    <location>
        <position position="87"/>
    </location>
    <ligand>
        <name>substrate</name>
    </ligand>
</feature>
<dbReference type="GO" id="GO:0004595">
    <property type="term" value="F:pantetheine-phosphate adenylyltransferase activity"/>
    <property type="evidence" value="ECO:0007669"/>
    <property type="project" value="UniProtKB-UniRule"/>
</dbReference>
<dbReference type="Proteomes" id="UP000244870">
    <property type="component" value="Chromosome"/>
</dbReference>
<reference evidence="11 17" key="3">
    <citation type="submission" date="2017-04" db="EMBL/GenBank/DDBJ databases">
        <title>Weissella cibaria strain m2 complete genome.</title>
        <authorList>
            <person name="Pan Q."/>
            <person name="Tan M."/>
            <person name="Yao F."/>
            <person name="Su S."/>
        </authorList>
    </citation>
    <scope>NUCLEOTIDE SEQUENCE [LARGE SCALE GENOMIC DNA]</scope>
    <source>
        <strain evidence="11 17">M2</strain>
    </source>
</reference>
<keyword evidence="1 9" id="KW-0963">Cytoplasm</keyword>
<evidence type="ECO:0000259" key="10">
    <source>
        <dbReference type="Pfam" id="PF01467"/>
    </source>
</evidence>
<feature type="binding site" evidence="9">
    <location>
        <begin position="122"/>
        <end position="128"/>
    </location>
    <ligand>
        <name>ATP</name>
        <dbReference type="ChEBI" id="CHEBI:30616"/>
    </ligand>
</feature>
<feature type="binding site" evidence="9">
    <location>
        <position position="17"/>
    </location>
    <ligand>
        <name>ATP</name>
        <dbReference type="ChEBI" id="CHEBI:30616"/>
    </ligand>
</feature>
<dbReference type="KEGG" id="wcb:AO080_07975"/>
<dbReference type="HAMAP" id="MF_00151">
    <property type="entry name" value="PPAT_bact"/>
    <property type="match status" value="1"/>
</dbReference>
<dbReference type="PANTHER" id="PTHR21342">
    <property type="entry name" value="PHOSPHOPANTETHEINE ADENYLYLTRANSFERASE"/>
    <property type="match status" value="1"/>
</dbReference>
<comment type="similarity">
    <text evidence="9">Belongs to the bacterial CoaD family.</text>
</comment>
<evidence type="ECO:0000256" key="1">
    <source>
        <dbReference type="ARBA" id="ARBA00022490"/>
    </source>
</evidence>
<dbReference type="EC" id="2.7.7.3" evidence="9"/>
<comment type="pathway">
    <text evidence="9">Cofactor biosynthesis; coenzyme A biosynthesis; CoA from (R)-pantothenate: step 4/5.</text>
</comment>
<feature type="binding site" evidence="9">
    <location>
        <position position="41"/>
    </location>
    <ligand>
        <name>substrate</name>
    </ligand>
</feature>
<dbReference type="OrthoDB" id="9806661at2"/>
<dbReference type="Proteomes" id="UP000320012">
    <property type="component" value="Unassembled WGS sequence"/>
</dbReference>
<dbReference type="EMBL" id="NDXJ01000005">
    <property type="protein sequence ID" value="OSP89670.1"/>
    <property type="molecule type" value="Genomic_DNA"/>
</dbReference>
<comment type="cofactor">
    <cofactor evidence="9">
        <name>Mg(2+)</name>
        <dbReference type="ChEBI" id="CHEBI:18420"/>
    </cofactor>
</comment>
<feature type="binding site" evidence="9">
    <location>
        <position position="98"/>
    </location>
    <ligand>
        <name>ATP</name>
        <dbReference type="ChEBI" id="CHEBI:30616"/>
    </ligand>
</feature>
<dbReference type="PRINTS" id="PR01020">
    <property type="entry name" value="LPSBIOSNTHSS"/>
</dbReference>
<evidence type="ECO:0000256" key="8">
    <source>
        <dbReference type="ARBA" id="ARBA00029346"/>
    </source>
</evidence>
<evidence type="ECO:0000313" key="18">
    <source>
        <dbReference type="Proteomes" id="UP000320012"/>
    </source>
</evidence>
<dbReference type="GeneID" id="66962351"/>
<evidence type="ECO:0000313" key="11">
    <source>
        <dbReference type="EMBL" id="AWF95749.1"/>
    </source>
</evidence>
<feature type="domain" description="Cytidyltransferase-like" evidence="10">
    <location>
        <begin position="5"/>
        <end position="132"/>
    </location>
</feature>
<organism evidence="12 15">
    <name type="scientific">Weissella cibaria</name>
    <dbReference type="NCBI Taxonomy" id="137591"/>
    <lineage>
        <taxon>Bacteria</taxon>
        <taxon>Bacillati</taxon>
        <taxon>Bacillota</taxon>
        <taxon>Bacilli</taxon>
        <taxon>Lactobacillales</taxon>
        <taxon>Lactobacillaceae</taxon>
        <taxon>Weissella</taxon>
    </lineage>
</organism>
<keyword evidence="4 9" id="KW-0547">Nucleotide-binding</keyword>
<evidence type="ECO:0000313" key="15">
    <source>
        <dbReference type="Proteomes" id="UP000032289"/>
    </source>
</evidence>
<dbReference type="PANTHER" id="PTHR21342:SF1">
    <property type="entry name" value="PHOSPHOPANTETHEINE ADENYLYLTRANSFERASE"/>
    <property type="match status" value="1"/>
</dbReference>
<evidence type="ECO:0000256" key="2">
    <source>
        <dbReference type="ARBA" id="ARBA00022679"/>
    </source>
</evidence>
<evidence type="ECO:0000256" key="3">
    <source>
        <dbReference type="ARBA" id="ARBA00022695"/>
    </source>
</evidence>
<comment type="subunit">
    <text evidence="9">Homohexamer.</text>
</comment>
<evidence type="ECO:0000313" key="17">
    <source>
        <dbReference type="Proteomes" id="UP000244870"/>
    </source>
</evidence>
<feature type="site" description="Transition state stabilizer" evidence="9">
    <location>
        <position position="17"/>
    </location>
</feature>
<keyword evidence="2 9" id="KW-0808">Transferase</keyword>
<feature type="binding site" evidence="9">
    <location>
        <position position="73"/>
    </location>
    <ligand>
        <name>substrate</name>
    </ligand>
</feature>
<evidence type="ECO:0000256" key="4">
    <source>
        <dbReference type="ARBA" id="ARBA00022741"/>
    </source>
</evidence>
<evidence type="ECO:0000256" key="7">
    <source>
        <dbReference type="ARBA" id="ARBA00022993"/>
    </source>
</evidence>
<dbReference type="PATRIC" id="fig|137591.24.peg.659"/>
<dbReference type="GO" id="GO:0015937">
    <property type="term" value="P:coenzyme A biosynthetic process"/>
    <property type="evidence" value="ECO:0007669"/>
    <property type="project" value="UniProtKB-UniRule"/>
</dbReference>
<evidence type="ECO:0000313" key="14">
    <source>
        <dbReference type="EMBL" id="TVV27521.1"/>
    </source>
</evidence>
<dbReference type="AlphaFoldDB" id="A0A0D1JVB3"/>
<dbReference type="NCBIfam" id="TIGR00125">
    <property type="entry name" value="cyt_tran_rel"/>
    <property type="match status" value="1"/>
</dbReference>
<comment type="catalytic activity">
    <reaction evidence="8 9">
        <text>(R)-4'-phosphopantetheine + ATP + H(+) = 3'-dephospho-CoA + diphosphate</text>
        <dbReference type="Rhea" id="RHEA:19801"/>
        <dbReference type="ChEBI" id="CHEBI:15378"/>
        <dbReference type="ChEBI" id="CHEBI:30616"/>
        <dbReference type="ChEBI" id="CHEBI:33019"/>
        <dbReference type="ChEBI" id="CHEBI:57328"/>
        <dbReference type="ChEBI" id="CHEBI:61723"/>
        <dbReference type="EC" id="2.7.7.3"/>
    </reaction>
</comment>
<evidence type="ECO:0000313" key="13">
    <source>
        <dbReference type="EMBL" id="OSP89670.1"/>
    </source>
</evidence>
<dbReference type="Gene3D" id="3.40.50.620">
    <property type="entry name" value="HUPs"/>
    <property type="match status" value="1"/>
</dbReference>
<dbReference type="InterPro" id="IPR004821">
    <property type="entry name" value="Cyt_trans-like"/>
</dbReference>
<accession>A0A0D1JVB3</accession>
<evidence type="ECO:0000313" key="12">
    <source>
        <dbReference type="EMBL" id="KIU25163.1"/>
    </source>
</evidence>
<keyword evidence="5 9" id="KW-0067">ATP-binding</keyword>
<dbReference type="RefSeq" id="WP_010373666.1">
    <property type="nucleotide sequence ID" value="NZ_BJEF01000002.1"/>
</dbReference>
<reference evidence="13 16" key="2">
    <citation type="submission" date="2017-04" db="EMBL/GenBank/DDBJ databases">
        <title>The genome sequence of Weissella cibaria isolated from wild Drosophila.</title>
        <authorList>
            <person name="Ricks N.J."/>
            <person name="Carroll C."/>
            <person name="Walters A."/>
            <person name="Newell P.D."/>
            <person name="Chaston J.M."/>
        </authorList>
    </citation>
    <scope>NUCLEOTIDE SEQUENCE [LARGE SCALE GENOMIC DNA]</scope>
    <source>
        <strain evidence="13 16">DmW_103</strain>
    </source>
</reference>
<keyword evidence="6 9" id="KW-0460">Magnesium</keyword>
<evidence type="ECO:0000256" key="5">
    <source>
        <dbReference type="ARBA" id="ARBA00022840"/>
    </source>
</evidence>
<comment type="subcellular location">
    <subcellularLocation>
        <location evidence="9">Cytoplasm</location>
    </subcellularLocation>
</comment>
<feature type="binding site" evidence="9">
    <location>
        <begin position="88"/>
        <end position="90"/>
    </location>
    <ligand>
        <name>ATP</name>
        <dbReference type="ChEBI" id="CHEBI:30616"/>
    </ligand>
</feature>
<keyword evidence="3 9" id="KW-0548">Nucleotidyltransferase</keyword>
<dbReference type="Proteomes" id="UP000032289">
    <property type="component" value="Unassembled WGS sequence"/>
</dbReference>
<dbReference type="CDD" id="cd02163">
    <property type="entry name" value="PPAT"/>
    <property type="match status" value="1"/>
</dbReference>
<feature type="binding site" evidence="9">
    <location>
        <position position="9"/>
    </location>
    <ligand>
        <name>substrate</name>
    </ligand>
</feature>
<evidence type="ECO:0000256" key="6">
    <source>
        <dbReference type="ARBA" id="ARBA00022842"/>
    </source>
</evidence>
<dbReference type="GO" id="GO:0005524">
    <property type="term" value="F:ATP binding"/>
    <property type="evidence" value="ECO:0007669"/>
    <property type="project" value="UniProtKB-KW"/>
</dbReference>